<dbReference type="EMBL" id="JAOTPV010000002">
    <property type="protein sequence ID" value="KAJ4487834.1"/>
    <property type="molecule type" value="Genomic_DNA"/>
</dbReference>
<keyword evidence="1" id="KW-0175">Coiled coil</keyword>
<feature type="coiled-coil region" evidence="1">
    <location>
        <begin position="107"/>
        <end position="141"/>
    </location>
</feature>
<proteinExistence type="predicted"/>
<feature type="region of interest" description="Disordered" evidence="2">
    <location>
        <begin position="254"/>
        <end position="305"/>
    </location>
</feature>
<comment type="caution">
    <text evidence="4">The sequence shown here is derived from an EMBL/GenBank/DDBJ whole genome shotgun (WGS) entry which is preliminary data.</text>
</comment>
<keyword evidence="5" id="KW-1185">Reference proteome</keyword>
<evidence type="ECO:0000313" key="4">
    <source>
        <dbReference type="EMBL" id="KAJ4487834.1"/>
    </source>
</evidence>
<evidence type="ECO:0000313" key="5">
    <source>
        <dbReference type="Proteomes" id="UP001150266"/>
    </source>
</evidence>
<feature type="compositionally biased region" description="Polar residues" evidence="2">
    <location>
        <begin position="282"/>
        <end position="300"/>
    </location>
</feature>
<feature type="compositionally biased region" description="Polar residues" evidence="2">
    <location>
        <begin position="362"/>
        <end position="376"/>
    </location>
</feature>
<accession>A0A9W9DV24</accession>
<dbReference type="InterPro" id="IPR001841">
    <property type="entry name" value="Znf_RING"/>
</dbReference>
<dbReference type="Pfam" id="PF14634">
    <property type="entry name" value="zf-RING_5"/>
    <property type="match status" value="1"/>
</dbReference>
<protein>
    <recommendedName>
        <fullName evidence="3">RING-type domain-containing protein</fullName>
    </recommendedName>
</protein>
<name>A0A9W9DV24_9AGAR</name>
<feature type="domain" description="RING-type" evidence="3">
    <location>
        <begin position="19"/>
        <end position="61"/>
    </location>
</feature>
<feature type="region of interest" description="Disordered" evidence="2">
    <location>
        <begin position="353"/>
        <end position="398"/>
    </location>
</feature>
<evidence type="ECO:0000256" key="1">
    <source>
        <dbReference type="SAM" id="Coils"/>
    </source>
</evidence>
<evidence type="ECO:0000256" key="2">
    <source>
        <dbReference type="SAM" id="MobiDB-lite"/>
    </source>
</evidence>
<gene>
    <name evidence="4" type="ORF">J3R30DRAFT_3431884</name>
</gene>
<dbReference type="Proteomes" id="UP001150266">
    <property type="component" value="Unassembled WGS sequence"/>
</dbReference>
<dbReference type="AlphaFoldDB" id="A0A9W9DV24"/>
<feature type="region of interest" description="Disordered" evidence="2">
    <location>
        <begin position="184"/>
        <end position="209"/>
    </location>
</feature>
<sequence>MSAEPTKSLDFDFWEFVCCAKCQLPYNSGASSSTVPFWLTECGHVICNNHLNPDQTCAQCKSSGIQLIPLQHDMELPMSEWFRSVPYMLDSAAYAVKFQQESMASQIRNLKARYQQQRGVIENLRKENAQLKQMNEMFTMQSIGMHNNGMRGHESATFLNANGKRQMIDISHPLLSSSPRSIATPVGPNRITLPPGQQPPQLSSNPAISPENMISQHQQRPGTNRFTQQFVYTPSQVTQTRPLTQLCDTPTAQKQLRKTVQQDNQISSASRSQMPPPHVKVNSLSYSNLKPSQTSHSSMGPPQFLRDTSEHLQTALHPADQMPNTKRFLSLSERFPRPVTPSGKSTISRRFIPPAAARSNFRPATSSLTNGTSNVPPTRGYPRLAGGSGQRTPFVPGQ</sequence>
<feature type="compositionally biased region" description="Polar residues" evidence="2">
    <location>
        <begin position="254"/>
        <end position="273"/>
    </location>
</feature>
<reference evidence="4" key="1">
    <citation type="submission" date="2022-08" db="EMBL/GenBank/DDBJ databases">
        <title>A Global Phylogenomic Analysis of the Shiitake Genus Lentinula.</title>
        <authorList>
            <consortium name="DOE Joint Genome Institute"/>
            <person name="Sierra-Patev S."/>
            <person name="Min B."/>
            <person name="Naranjo-Ortiz M."/>
            <person name="Looney B."/>
            <person name="Konkel Z."/>
            <person name="Slot J.C."/>
            <person name="Sakamoto Y."/>
            <person name="Steenwyk J.L."/>
            <person name="Rokas A."/>
            <person name="Carro J."/>
            <person name="Camarero S."/>
            <person name="Ferreira P."/>
            <person name="Molpeceres G."/>
            <person name="Ruiz-Duenas F.J."/>
            <person name="Serrano A."/>
            <person name="Henrissat B."/>
            <person name="Drula E."/>
            <person name="Hughes K.W."/>
            <person name="Mata J.L."/>
            <person name="Ishikawa N.K."/>
            <person name="Vargas-Isla R."/>
            <person name="Ushijima S."/>
            <person name="Smith C.A."/>
            <person name="Ahrendt S."/>
            <person name="Andreopoulos W."/>
            <person name="He G."/>
            <person name="Labutti K."/>
            <person name="Lipzen A."/>
            <person name="Ng V."/>
            <person name="Riley R."/>
            <person name="Sandor L."/>
            <person name="Barry K."/>
            <person name="Martinez A.T."/>
            <person name="Xiao Y."/>
            <person name="Gibbons J.G."/>
            <person name="Terashima K."/>
            <person name="Grigoriev I.V."/>
            <person name="Hibbett D.S."/>
        </authorList>
    </citation>
    <scope>NUCLEOTIDE SEQUENCE</scope>
    <source>
        <strain evidence="4">JLM2183</strain>
    </source>
</reference>
<evidence type="ECO:0000259" key="3">
    <source>
        <dbReference type="Pfam" id="PF14634"/>
    </source>
</evidence>
<dbReference type="OrthoDB" id="2535391at2759"/>
<organism evidence="4 5">
    <name type="scientific">Lentinula aciculospora</name>
    <dbReference type="NCBI Taxonomy" id="153920"/>
    <lineage>
        <taxon>Eukaryota</taxon>
        <taxon>Fungi</taxon>
        <taxon>Dikarya</taxon>
        <taxon>Basidiomycota</taxon>
        <taxon>Agaricomycotina</taxon>
        <taxon>Agaricomycetes</taxon>
        <taxon>Agaricomycetidae</taxon>
        <taxon>Agaricales</taxon>
        <taxon>Marasmiineae</taxon>
        <taxon>Omphalotaceae</taxon>
        <taxon>Lentinula</taxon>
    </lineage>
</organism>